<gene>
    <name evidence="1" type="ORF">AMPC_12360</name>
</gene>
<dbReference type="EMBL" id="AP025592">
    <property type="protein sequence ID" value="BDG08123.1"/>
    <property type="molecule type" value="Genomic_DNA"/>
</dbReference>
<dbReference type="Gene3D" id="1.25.40.10">
    <property type="entry name" value="Tetratricopeptide repeat domain"/>
    <property type="match status" value="1"/>
</dbReference>
<dbReference type="SUPFAM" id="SSF48452">
    <property type="entry name" value="TPR-like"/>
    <property type="match status" value="1"/>
</dbReference>
<organism evidence="1 2">
    <name type="scientific">Anaeromyxobacter paludicola</name>
    <dbReference type="NCBI Taxonomy" id="2918171"/>
    <lineage>
        <taxon>Bacteria</taxon>
        <taxon>Pseudomonadati</taxon>
        <taxon>Myxococcota</taxon>
        <taxon>Myxococcia</taxon>
        <taxon>Myxococcales</taxon>
        <taxon>Cystobacterineae</taxon>
        <taxon>Anaeromyxobacteraceae</taxon>
        <taxon>Anaeromyxobacter</taxon>
    </lineage>
</organism>
<proteinExistence type="predicted"/>
<accession>A0ABM7X8F9</accession>
<dbReference type="RefSeq" id="WP_248345311.1">
    <property type="nucleotide sequence ID" value="NZ_AP025592.1"/>
</dbReference>
<dbReference type="InterPro" id="IPR011990">
    <property type="entry name" value="TPR-like_helical_dom_sf"/>
</dbReference>
<reference evidence="2" key="1">
    <citation type="journal article" date="2022" name="Int. J. Syst. Evol. Microbiol.">
        <title>Anaeromyxobacter oryzae sp. nov., Anaeromyxobacter diazotrophicus sp. nov. and Anaeromyxobacter paludicola sp. nov., isolated from paddy soils.</title>
        <authorList>
            <person name="Itoh H."/>
            <person name="Xu Z."/>
            <person name="Mise K."/>
            <person name="Masuda Y."/>
            <person name="Ushijima N."/>
            <person name="Hayakawa C."/>
            <person name="Shiratori Y."/>
            <person name="Senoo K."/>
        </authorList>
    </citation>
    <scope>NUCLEOTIDE SEQUENCE [LARGE SCALE GENOMIC DNA]</scope>
    <source>
        <strain evidence="2">Red630</strain>
    </source>
</reference>
<keyword evidence="2" id="KW-1185">Reference proteome</keyword>
<sequence length="149" mass="15781">MDDAKVVARPTLAELQGMTAELGRGIAGLARTELEEGRLEAAHDLLEGLAITNPKDPIPWAMLSQVERRRGRLVAARLCAEVAVRLAPDDEQVRLVRAEALLADPREAGRGRGELRALAEAPGAPGERARALLRAMGELPLEGAALAAG</sequence>
<protein>
    <recommendedName>
        <fullName evidence="3">Tetratricopeptide repeat protein</fullName>
    </recommendedName>
</protein>
<evidence type="ECO:0000313" key="2">
    <source>
        <dbReference type="Proteomes" id="UP001162734"/>
    </source>
</evidence>
<dbReference type="Proteomes" id="UP001162734">
    <property type="component" value="Chromosome"/>
</dbReference>
<name>A0ABM7X8F9_9BACT</name>
<evidence type="ECO:0000313" key="1">
    <source>
        <dbReference type="EMBL" id="BDG08123.1"/>
    </source>
</evidence>
<evidence type="ECO:0008006" key="3">
    <source>
        <dbReference type="Google" id="ProtNLM"/>
    </source>
</evidence>